<feature type="domain" description="Glycosyl hydrolase family 13 catalytic" evidence="2">
    <location>
        <begin position="31"/>
        <end position="359"/>
    </location>
</feature>
<keyword evidence="4" id="KW-1185">Reference proteome</keyword>
<dbReference type="SUPFAM" id="SSF51445">
    <property type="entry name" value="(Trans)glycosidases"/>
    <property type="match status" value="1"/>
</dbReference>
<dbReference type="PANTHER" id="PTHR47786:SF2">
    <property type="entry name" value="GLYCOSYL HYDROLASE FAMILY 13 CATALYTIC DOMAIN-CONTAINING PROTEIN"/>
    <property type="match status" value="1"/>
</dbReference>
<reference evidence="3 4" key="1">
    <citation type="submission" date="2018-06" db="EMBL/GenBank/DDBJ databases">
        <title>Genomic Encyclopedia of Archaeal and Bacterial Type Strains, Phase II (KMG-II): from individual species to whole genera.</title>
        <authorList>
            <person name="Goeker M."/>
        </authorList>
    </citation>
    <scope>NUCLEOTIDE SEQUENCE [LARGE SCALE GENOMIC DNA]</scope>
    <source>
        <strain evidence="3 4">DSM 25663</strain>
    </source>
</reference>
<dbReference type="Gene3D" id="3.20.20.80">
    <property type="entry name" value="Glycosidases"/>
    <property type="match status" value="1"/>
</dbReference>
<dbReference type="PANTHER" id="PTHR47786">
    <property type="entry name" value="ALPHA-1,4-GLUCAN:MALTOSE-1-PHOSPHATE MALTOSYLTRANSFERASE"/>
    <property type="match status" value="1"/>
</dbReference>
<dbReference type="InterPro" id="IPR013780">
    <property type="entry name" value="Glyco_hydro_b"/>
</dbReference>
<gene>
    <name evidence="3" type="ORF">CLV55_1028</name>
</gene>
<dbReference type="CDD" id="cd11313">
    <property type="entry name" value="AmyAc_arch_bac_AmyA"/>
    <property type="match status" value="1"/>
</dbReference>
<dbReference type="OrthoDB" id="9805159at2"/>
<proteinExistence type="predicted"/>
<dbReference type="InterPro" id="IPR017853">
    <property type="entry name" value="GH"/>
</dbReference>
<name>A0A328YJ40_9FLAO</name>
<dbReference type="Proteomes" id="UP000248840">
    <property type="component" value="Unassembled WGS sequence"/>
</dbReference>
<accession>A0A328YJ40</accession>
<dbReference type="SUPFAM" id="SSF51011">
    <property type="entry name" value="Glycosyl hydrolase domain"/>
    <property type="match status" value="1"/>
</dbReference>
<evidence type="ECO:0000313" key="4">
    <source>
        <dbReference type="Proteomes" id="UP000248840"/>
    </source>
</evidence>
<dbReference type="InterPro" id="IPR006047">
    <property type="entry name" value="GH13_cat_dom"/>
</dbReference>
<dbReference type="Gene3D" id="2.60.40.1180">
    <property type="entry name" value="Golgi alpha-mannosidase II"/>
    <property type="match status" value="1"/>
</dbReference>
<dbReference type="SMART" id="SM00642">
    <property type="entry name" value="Aamy"/>
    <property type="match status" value="1"/>
</dbReference>
<protein>
    <submittedName>
        <fullName evidence="3">Alpha amylase catalytic subunit</fullName>
    </submittedName>
</protein>
<dbReference type="Pfam" id="PF00128">
    <property type="entry name" value="Alpha-amylase"/>
    <property type="match status" value="2"/>
</dbReference>
<feature type="chain" id="PRO_5016396987" evidence="1">
    <location>
        <begin position="19"/>
        <end position="448"/>
    </location>
</feature>
<keyword evidence="1" id="KW-0732">Signal</keyword>
<evidence type="ECO:0000313" key="3">
    <source>
        <dbReference type="EMBL" id="RAR74081.1"/>
    </source>
</evidence>
<organism evidence="3 4">
    <name type="scientific">Flavobacterium aciduliphilum</name>
    <dbReference type="NCBI Taxonomy" id="1101402"/>
    <lineage>
        <taxon>Bacteria</taxon>
        <taxon>Pseudomonadati</taxon>
        <taxon>Bacteroidota</taxon>
        <taxon>Flavobacteriia</taxon>
        <taxon>Flavobacteriales</taxon>
        <taxon>Flavobacteriaceae</taxon>
        <taxon>Flavobacterium</taxon>
    </lineage>
</organism>
<dbReference type="AlphaFoldDB" id="A0A328YJ40"/>
<feature type="signal peptide" evidence="1">
    <location>
        <begin position="1"/>
        <end position="18"/>
    </location>
</feature>
<dbReference type="EMBL" id="QLSZ01000002">
    <property type="protein sequence ID" value="RAR74081.1"/>
    <property type="molecule type" value="Genomic_DNA"/>
</dbReference>
<sequence length="448" mass="51668">MKKIILVALCVASMGINAQKQTVTKEIALPPVSDKMMENAVIYEANIRQYSPEGTFNAFAKDIPQLKKLGVKILWIMPVHPIGVERRKEGLGSYYSVKDYRGINPEFGTLSDFKNLVKKAHDNGMYVILDWVANHTAWDHEWVRNHPDYYTTDKNGAMVSPFDWTDVVKLNYNNPDMRKAMIDDMAYWLKTAHIDGFRCDVAMEVPVDFWNDAFEQLGKIKPIFKLMEAEQPDLMEKAFDMCYGWEFHHLMNGIAQGKKTVLDIDSYMNNRINKFSPEDITMNFTSNHDENSWNGTEYERLGNAVEAFAALTYLTPGMPLIYNGQEYDFNRRLKFFVKDQITHAKGKMFPIYEKLGALKNSNPALNGGKDAASYRRLNTTADEQFLAFERERDHKKVLYIANLSSEKLAVTIPIEGTFIDYMTGKKLSFKKDAKLEYAPWEYHILLKQ</sequence>
<evidence type="ECO:0000259" key="2">
    <source>
        <dbReference type="SMART" id="SM00642"/>
    </source>
</evidence>
<evidence type="ECO:0000256" key="1">
    <source>
        <dbReference type="SAM" id="SignalP"/>
    </source>
</evidence>
<comment type="caution">
    <text evidence="3">The sequence shown here is derived from an EMBL/GenBank/DDBJ whole genome shotgun (WGS) entry which is preliminary data.</text>
</comment>
<dbReference type="GO" id="GO:0005975">
    <property type="term" value="P:carbohydrate metabolic process"/>
    <property type="evidence" value="ECO:0007669"/>
    <property type="project" value="InterPro"/>
</dbReference>
<dbReference type="RefSeq" id="WP_112112238.1">
    <property type="nucleotide sequence ID" value="NZ_QLSZ01000002.1"/>
</dbReference>